<gene>
    <name evidence="1" type="ORF">C7S18_04190</name>
</gene>
<name>A0A2P1PNM3_9GAMM</name>
<accession>A0A2P1PNM3</accession>
<protein>
    <submittedName>
        <fullName evidence="1">Uncharacterized protein</fullName>
    </submittedName>
</protein>
<organism evidence="1 2">
    <name type="scientific">Ahniella affigens</name>
    <dbReference type="NCBI Taxonomy" id="2021234"/>
    <lineage>
        <taxon>Bacteria</taxon>
        <taxon>Pseudomonadati</taxon>
        <taxon>Pseudomonadota</taxon>
        <taxon>Gammaproteobacteria</taxon>
        <taxon>Lysobacterales</taxon>
        <taxon>Rhodanobacteraceae</taxon>
        <taxon>Ahniella</taxon>
    </lineage>
</organism>
<proteinExistence type="predicted"/>
<evidence type="ECO:0000313" key="1">
    <source>
        <dbReference type="EMBL" id="AVP96443.1"/>
    </source>
</evidence>
<sequence>MTGNRISPNFDCWSIDNELWAPDMRRFQGLATLGIPIVGLSRLPGVNATLPGGLAEIGGGSSLDFPAYGATKRKFYLVADFANRSTQPKSKFESEFQPRNGLQLLAFGHVFTNRE</sequence>
<reference evidence="1 2" key="2">
    <citation type="submission" date="2018-03" db="EMBL/GenBank/DDBJ databases">
        <authorList>
            <person name="Keele B.F."/>
        </authorList>
    </citation>
    <scope>NUCLEOTIDE SEQUENCE [LARGE SCALE GENOMIC DNA]</scope>
    <source>
        <strain evidence="1 2">D13</strain>
    </source>
</reference>
<dbReference type="AlphaFoldDB" id="A0A2P1PNM3"/>
<reference evidence="1 2" key="1">
    <citation type="submission" date="2018-03" db="EMBL/GenBank/DDBJ databases">
        <title>Ahniella affigens gen. nov., sp. nov., a gammaproteobacterium isolated from sandy soil near a stream.</title>
        <authorList>
            <person name="Ko Y."/>
            <person name="Kim J.-H."/>
        </authorList>
    </citation>
    <scope>NUCLEOTIDE SEQUENCE [LARGE SCALE GENOMIC DNA]</scope>
    <source>
        <strain evidence="1 2">D13</strain>
    </source>
</reference>
<dbReference type="Proteomes" id="UP000241074">
    <property type="component" value="Chromosome"/>
</dbReference>
<dbReference type="EMBL" id="CP027860">
    <property type="protein sequence ID" value="AVP96443.1"/>
    <property type="molecule type" value="Genomic_DNA"/>
</dbReference>
<dbReference type="KEGG" id="xba:C7S18_04190"/>
<keyword evidence="2" id="KW-1185">Reference proteome</keyword>
<evidence type="ECO:0000313" key="2">
    <source>
        <dbReference type="Proteomes" id="UP000241074"/>
    </source>
</evidence>